<feature type="transmembrane region" description="Helical" evidence="1">
    <location>
        <begin position="12"/>
        <end position="29"/>
    </location>
</feature>
<gene>
    <name evidence="2" type="ORF">F4693_002200</name>
</gene>
<evidence type="ECO:0000313" key="2">
    <source>
        <dbReference type="EMBL" id="MBB6505213.1"/>
    </source>
</evidence>
<keyword evidence="1" id="KW-0812">Transmembrane</keyword>
<organism evidence="2 3">
    <name type="scientific">Sphingomonas endophytica</name>
    <dbReference type="NCBI Taxonomy" id="869719"/>
    <lineage>
        <taxon>Bacteria</taxon>
        <taxon>Pseudomonadati</taxon>
        <taxon>Pseudomonadota</taxon>
        <taxon>Alphaproteobacteria</taxon>
        <taxon>Sphingomonadales</taxon>
        <taxon>Sphingomonadaceae</taxon>
        <taxon>Sphingomonas</taxon>
    </lineage>
</organism>
<reference evidence="2 3" key="2">
    <citation type="submission" date="2020-08" db="EMBL/GenBank/DDBJ databases">
        <authorList>
            <person name="Partida-Martinez L."/>
            <person name="Huntemann M."/>
            <person name="Clum A."/>
            <person name="Wang J."/>
            <person name="Palaniappan K."/>
            <person name="Ritter S."/>
            <person name="Chen I.-M."/>
            <person name="Stamatis D."/>
            <person name="Reddy T."/>
            <person name="O'Malley R."/>
            <person name="Daum C."/>
            <person name="Shapiro N."/>
            <person name="Ivanova N."/>
            <person name="Kyrpides N."/>
            <person name="Woyke T."/>
        </authorList>
    </citation>
    <scope>NUCLEOTIDE SEQUENCE [LARGE SCALE GENOMIC DNA]</scope>
    <source>
        <strain evidence="2 3">AS3.13</strain>
    </source>
</reference>
<keyword evidence="1" id="KW-1133">Transmembrane helix</keyword>
<dbReference type="GO" id="GO:0022857">
    <property type="term" value="F:transmembrane transporter activity"/>
    <property type="evidence" value="ECO:0007669"/>
    <property type="project" value="InterPro"/>
</dbReference>
<evidence type="ECO:0000256" key="1">
    <source>
        <dbReference type="SAM" id="Phobius"/>
    </source>
</evidence>
<dbReference type="Pfam" id="PF04632">
    <property type="entry name" value="FUSC"/>
    <property type="match status" value="1"/>
</dbReference>
<accession>A0A7X0JCS3</accession>
<proteinExistence type="predicted"/>
<protein>
    <submittedName>
        <fullName evidence="2">Putative membrane protein YccC</fullName>
    </submittedName>
</protein>
<dbReference type="EMBL" id="JACHBT010000010">
    <property type="protein sequence ID" value="MBB6505213.1"/>
    <property type="molecule type" value="Genomic_DNA"/>
</dbReference>
<keyword evidence="1" id="KW-0472">Membrane</keyword>
<dbReference type="Proteomes" id="UP000522313">
    <property type="component" value="Unassembled WGS sequence"/>
</dbReference>
<dbReference type="GO" id="GO:0005886">
    <property type="term" value="C:plasma membrane"/>
    <property type="evidence" value="ECO:0007669"/>
    <property type="project" value="InterPro"/>
</dbReference>
<comment type="caution">
    <text evidence="2">The sequence shown here is derived from an EMBL/GenBank/DDBJ whole genome shotgun (WGS) entry which is preliminary data.</text>
</comment>
<reference evidence="2 3" key="1">
    <citation type="submission" date="2020-08" db="EMBL/GenBank/DDBJ databases">
        <title>The Agave Microbiome: Exploring the role of microbial communities in plant adaptations to desert environments.</title>
        <authorList>
            <person name="Partida-Martinez L.P."/>
        </authorList>
    </citation>
    <scope>NUCLEOTIDE SEQUENCE [LARGE SCALE GENOMIC DNA]</scope>
    <source>
        <strain evidence="2 3">AS3.13</strain>
    </source>
</reference>
<name>A0A7X0JCS3_9SPHN</name>
<dbReference type="InterPro" id="IPR006726">
    <property type="entry name" value="PHBA_efflux_AaeB/fusaric-R"/>
</dbReference>
<sequence length="167" mass="17989">MAWDATAFLNAAFGWVFAVLVTWIVFRLFPHQPQRQAQRIGDALRRDLSAAIRGTVRGGRNRWEHLQHHRLVRIAQSVAGDPPLRTRLLAEALDDVHLGRAALRLHGSARIDGAARAALMLAATSPATAAPALRAAAHASELPHRVAAGLTDIADLLDRPGARAASC</sequence>
<dbReference type="AlphaFoldDB" id="A0A7X0JCS3"/>
<evidence type="ECO:0000313" key="3">
    <source>
        <dbReference type="Proteomes" id="UP000522313"/>
    </source>
</evidence>